<dbReference type="Pfam" id="PF02889">
    <property type="entry name" value="Sec63"/>
    <property type="match status" value="2"/>
</dbReference>
<dbReference type="PROSITE" id="PS51192">
    <property type="entry name" value="HELICASE_ATP_BIND_1"/>
    <property type="match status" value="2"/>
</dbReference>
<organism evidence="11 12">
    <name type="scientific">Australozyma saopauloensis</name>
    <dbReference type="NCBI Taxonomy" id="291208"/>
    <lineage>
        <taxon>Eukaryota</taxon>
        <taxon>Fungi</taxon>
        <taxon>Dikarya</taxon>
        <taxon>Ascomycota</taxon>
        <taxon>Saccharomycotina</taxon>
        <taxon>Pichiomycetes</taxon>
        <taxon>Metschnikowiaceae</taxon>
        <taxon>Australozyma</taxon>
    </lineage>
</organism>
<dbReference type="SUPFAM" id="SSF46785">
    <property type="entry name" value="Winged helix' DNA-binding domain"/>
    <property type="match status" value="1"/>
</dbReference>
<dbReference type="GO" id="GO:0005524">
    <property type="term" value="F:ATP binding"/>
    <property type="evidence" value="ECO:0007669"/>
    <property type="project" value="UniProtKB-KW"/>
</dbReference>
<dbReference type="InterPro" id="IPR027417">
    <property type="entry name" value="P-loop_NTPase"/>
</dbReference>
<evidence type="ECO:0000256" key="5">
    <source>
        <dbReference type="ARBA" id="ARBA00022806"/>
    </source>
</evidence>
<protein>
    <recommendedName>
        <fullName evidence="7">U5 small nuclear ribonucleoprotein 200 kDa helicase</fullName>
    </recommendedName>
</protein>
<dbReference type="PANTHER" id="PTHR47961:SF4">
    <property type="entry name" value="ACTIVATING SIGNAL COINTEGRATOR 1 COMPLEX SUBUNIT 3"/>
    <property type="match status" value="1"/>
</dbReference>
<keyword evidence="12" id="KW-1185">Reference proteome</keyword>
<dbReference type="Pfam" id="PF18149">
    <property type="entry name" value="Helicase_PWI"/>
    <property type="match status" value="1"/>
</dbReference>
<dbReference type="Gene3D" id="1.10.150.20">
    <property type="entry name" value="5' to 3' exonuclease, C-terminal subdomain"/>
    <property type="match status" value="2"/>
</dbReference>
<evidence type="ECO:0000256" key="3">
    <source>
        <dbReference type="ARBA" id="ARBA00022741"/>
    </source>
</evidence>
<reference evidence="11 12" key="1">
    <citation type="submission" date="2023-10" db="EMBL/GenBank/DDBJ databases">
        <title>Draft Genome Sequence of Candida saopaulonensis from a very Premature Infant with Sepsis.</title>
        <authorList>
            <person name="Ning Y."/>
            <person name="Dai R."/>
            <person name="Xiao M."/>
            <person name="Xu Y."/>
            <person name="Yan Q."/>
            <person name="Zhang L."/>
        </authorList>
    </citation>
    <scope>NUCLEOTIDE SEQUENCE [LARGE SCALE GENOMIC DNA]</scope>
    <source>
        <strain evidence="11 12">19XY460</strain>
    </source>
</reference>
<feature type="region of interest" description="Disordered" evidence="8">
    <location>
        <begin position="1"/>
        <end position="76"/>
    </location>
</feature>
<feature type="compositionally biased region" description="Polar residues" evidence="8">
    <location>
        <begin position="1"/>
        <end position="21"/>
    </location>
</feature>
<dbReference type="Pfam" id="PF00270">
    <property type="entry name" value="DEAD"/>
    <property type="match status" value="2"/>
</dbReference>
<dbReference type="Proteomes" id="UP001338582">
    <property type="component" value="Chromosome 2"/>
</dbReference>
<dbReference type="InterPro" id="IPR050474">
    <property type="entry name" value="Hel308_SKI2-like"/>
</dbReference>
<feature type="region of interest" description="Disordered" evidence="8">
    <location>
        <begin position="352"/>
        <end position="380"/>
    </location>
</feature>
<dbReference type="InterPro" id="IPR035892">
    <property type="entry name" value="C2_domain_sf"/>
</dbReference>
<dbReference type="InterPro" id="IPR048863">
    <property type="entry name" value="BRR2_plug"/>
</dbReference>
<dbReference type="SMART" id="SM00973">
    <property type="entry name" value="Sec63"/>
    <property type="match status" value="2"/>
</dbReference>
<feature type="domain" description="Helicase ATP-binding" evidence="9">
    <location>
        <begin position="473"/>
        <end position="653"/>
    </location>
</feature>
<dbReference type="GO" id="GO:0006397">
    <property type="term" value="P:mRNA processing"/>
    <property type="evidence" value="ECO:0007669"/>
    <property type="project" value="UniProtKB-ARBA"/>
</dbReference>
<evidence type="ECO:0000256" key="6">
    <source>
        <dbReference type="ARBA" id="ARBA00022840"/>
    </source>
</evidence>
<dbReference type="InterPro" id="IPR036388">
    <property type="entry name" value="WH-like_DNA-bd_sf"/>
</dbReference>
<keyword evidence="4" id="KW-0378">Hydrolase</keyword>
<dbReference type="Gene3D" id="1.10.3380.10">
    <property type="entry name" value="Sec63 N-terminal domain-like domain"/>
    <property type="match status" value="2"/>
</dbReference>
<keyword evidence="6" id="KW-0067">ATP-binding</keyword>
<dbReference type="InterPro" id="IPR014756">
    <property type="entry name" value="Ig_E-set"/>
</dbReference>
<dbReference type="Pfam" id="PF23445">
    <property type="entry name" value="WHD_SNRNP200"/>
    <property type="match status" value="2"/>
</dbReference>
<dbReference type="SMART" id="SM00487">
    <property type="entry name" value="DEXDc"/>
    <property type="match status" value="2"/>
</dbReference>
<comment type="similarity">
    <text evidence="1">Belongs to the helicase family. SKI2 subfamily.</text>
</comment>
<dbReference type="SUPFAM" id="SSF52540">
    <property type="entry name" value="P-loop containing nucleoside triphosphate hydrolases"/>
    <property type="match status" value="3"/>
</dbReference>
<evidence type="ECO:0000256" key="1">
    <source>
        <dbReference type="ARBA" id="ARBA00010140"/>
    </source>
</evidence>
<feature type="compositionally biased region" description="Basic and acidic residues" evidence="8">
    <location>
        <begin position="44"/>
        <end position="54"/>
    </location>
</feature>
<evidence type="ECO:0000259" key="9">
    <source>
        <dbReference type="PROSITE" id="PS51192"/>
    </source>
</evidence>
<dbReference type="InterPro" id="IPR001650">
    <property type="entry name" value="Helicase_C-like"/>
</dbReference>
<dbReference type="Pfam" id="PF21188">
    <property type="entry name" value="BRR2_plug"/>
    <property type="match status" value="1"/>
</dbReference>
<dbReference type="InterPro" id="IPR057842">
    <property type="entry name" value="WH_MER3"/>
</dbReference>
<feature type="compositionally biased region" description="Acidic residues" evidence="8">
    <location>
        <begin position="358"/>
        <end position="368"/>
    </location>
</feature>
<dbReference type="InterPro" id="IPR004179">
    <property type="entry name" value="Sec63-dom"/>
</dbReference>
<feature type="domain" description="Helicase C-terminal" evidence="10">
    <location>
        <begin position="687"/>
        <end position="897"/>
    </location>
</feature>
<dbReference type="SMART" id="SM00382">
    <property type="entry name" value="AAA"/>
    <property type="match status" value="2"/>
</dbReference>
<dbReference type="FunFam" id="1.10.10.10:FF:000012">
    <property type="entry name" value="U5 small nuclear ribonucleoprotein helicase"/>
    <property type="match status" value="1"/>
</dbReference>
<proteinExistence type="inferred from homology"/>
<evidence type="ECO:0000256" key="2">
    <source>
        <dbReference type="ARBA" id="ARBA00022737"/>
    </source>
</evidence>
<dbReference type="FunFam" id="3.40.50.300:FF:000062">
    <property type="entry name" value="U5 small nuclear ribonucleoprotein helicase"/>
    <property type="match status" value="1"/>
</dbReference>
<dbReference type="PIRSF" id="PIRSF039073">
    <property type="entry name" value="BRR2"/>
    <property type="match status" value="1"/>
</dbReference>
<evidence type="ECO:0000256" key="7">
    <source>
        <dbReference type="ARBA" id="ARBA00034541"/>
    </source>
</evidence>
<dbReference type="InterPro" id="IPR041094">
    <property type="entry name" value="Brr2_helicase_PWI"/>
</dbReference>
<evidence type="ECO:0000256" key="8">
    <source>
        <dbReference type="SAM" id="MobiDB-lite"/>
    </source>
</evidence>
<dbReference type="Pfam" id="PF00271">
    <property type="entry name" value="Helicase_C"/>
    <property type="match status" value="1"/>
</dbReference>
<dbReference type="GO" id="GO:0016787">
    <property type="term" value="F:hydrolase activity"/>
    <property type="evidence" value="ECO:0007669"/>
    <property type="project" value="UniProtKB-KW"/>
</dbReference>
<dbReference type="InterPro" id="IPR036390">
    <property type="entry name" value="WH_DNA-bd_sf"/>
</dbReference>
<dbReference type="FunFam" id="3.40.50.300:FF:003287">
    <property type="entry name" value="U5 small nuclear ribonucleoprotein 200 kDa helicase"/>
    <property type="match status" value="1"/>
</dbReference>
<dbReference type="GeneID" id="88172462"/>
<dbReference type="SMART" id="SM00490">
    <property type="entry name" value="HELICc"/>
    <property type="match status" value="1"/>
</dbReference>
<dbReference type="GO" id="GO:0003676">
    <property type="term" value="F:nucleic acid binding"/>
    <property type="evidence" value="ECO:0007669"/>
    <property type="project" value="InterPro"/>
</dbReference>
<dbReference type="EMBL" id="CP138895">
    <property type="protein sequence ID" value="WPK24137.1"/>
    <property type="molecule type" value="Genomic_DNA"/>
</dbReference>
<feature type="domain" description="Helicase ATP-binding" evidence="9">
    <location>
        <begin position="1319"/>
        <end position="1482"/>
    </location>
</feature>
<evidence type="ECO:0000313" key="11">
    <source>
        <dbReference type="EMBL" id="WPK24137.1"/>
    </source>
</evidence>
<dbReference type="PANTHER" id="PTHR47961">
    <property type="entry name" value="DNA POLYMERASE THETA, PUTATIVE (AFU_ORTHOLOGUE AFUA_1G05260)-RELATED"/>
    <property type="match status" value="1"/>
</dbReference>
<keyword evidence="2" id="KW-0677">Repeat</keyword>
<dbReference type="CDD" id="cd18795">
    <property type="entry name" value="SF2_C_Ski2"/>
    <property type="match status" value="1"/>
</dbReference>
<dbReference type="FunFam" id="1.10.3380.10:FF:000001">
    <property type="entry name" value="U5 small nuclear ribonucleoprotein helicase"/>
    <property type="match status" value="1"/>
</dbReference>
<evidence type="ECO:0000256" key="4">
    <source>
        <dbReference type="ARBA" id="ARBA00022801"/>
    </source>
</evidence>
<dbReference type="FunFam" id="1.10.150.20:FF:000013">
    <property type="entry name" value="U5 small nuclear ribonucleoprotein kDa helicase"/>
    <property type="match status" value="1"/>
</dbReference>
<dbReference type="InterPro" id="IPR011545">
    <property type="entry name" value="DEAD/DEAH_box_helicase_dom"/>
</dbReference>
<dbReference type="SUPFAM" id="SSF81296">
    <property type="entry name" value="E set domains"/>
    <property type="match status" value="1"/>
</dbReference>
<dbReference type="FunFam" id="1.10.10.10:FF:000024">
    <property type="entry name" value="U5 small nuclear ribonucleoprotein helicase"/>
    <property type="match status" value="1"/>
</dbReference>
<sequence length="2104" mass="237258">MTQSAPSGSNGLPSNNISASARHSVKKPDENVNYNPQSVLGEVSVKEMGSRVDGFKPQNSDANGFEPNSEDEVAKSGSNAAFFPRLYGEDTTYRPTTVENQERFELLITHIHSLLPDEPQNVVISAADSVLEIVMDVELSVKQKQKAVEELLSMRLDELQMAEFFKMCKQISDYGKQAAEENLGEEPLAVDFEEEDLGAGETKPVLEDSSEFAVDEKEPLSLSIGPSSEPTIITANQDEETALILINNVSKDTLFSRVSVLEPEMESEHVREMCKSISRVIAQHELESTEYEKKLMEILDFKHLEFVRFCVQNRTTLHYGLRLLANRKKTIADIKEAGLSSLLVDLGLEKPKKRRNDDDEDEDEEEPEQDGKKRSKTGAKLTREPRIIDLDGLVFDQGAHLMTQDKTVLPKGSFQENKKLYDIITVPAPAPPPSLEDSGEKLVSISEMPEWAQAAFPSAETSSLNRVQSKIYPTAFLSDENLLLCAPTGAGKTNVAMLTVLRMLHNYRDSDTGQIRVKDFKAVYVAPLKALVSEQMREFERRLSAQYGVKVNELTGDLSLSQREIAESQILVTTPEKWDVITRKLVDLPNVKAVKLLIIDEIHLLHDDRGPVLESIIMRAKRQQGLRLVGLSATLPNFEDVARFLQVDLKKGLFYFGPQFRPCPLEQQYMGVKEKKPIKKIAAMNEACYEKVVNCQEQGHQVIIFVHSRKDTVKTAQWLRDRMAESDKSALRSLTGTQELLRQEGENAHNKNLSEILPLGFGIHHAGLDKSDRSVVEDLFAQGHIQILVSTATLAWGVNLPAHTVIIKGTDTYNPEKGMWVQLSPQDILQMLGRAGRPRYDKSGEGVIITANEELQYYLAVLNQQLPIESQFMSKLANNLNAEVVLGTITCREDAVEWLAQTYLYIRMLKAPKLYQVGSDYDTTEDPTLYWKRVDLAHSALAILQEHHLVTYEASLGFVATTELGKISAHFYINYESASMYNTRLKPWMLEIDIFQVFSYSGEFKYVPVRQEEKLEIRKLAEKCPIPIKEKPNDPHAKINVLLQLYITKLRLDGFALTADMIYVTQSAGRLMRAIHEICLKKKWSQLAETTLAICKYVESRMWSTSSAFRQYGTLAPLELVKATEASHLPFMSYFQLSPAELSEAISFRGSSQLAHDLLKQYPKFNIEGHAQPVTSDMIRCLVEIMPEWEWNWKLHGSSELFLVIVADCDGERVLFDDVVKITKRHLYKSLSLDFTVSSVGDIKTLGPSLYVSVSSEKWIHSTWKAPVKLFHLEGPKEPKPLTKVLDVQSVPVASLGDPTFEALFPFSYFNKFQSQCFHSLWNTNDSLFIGANKGCGKTTAAELAIINSWRQNKQRILYLQPSQERIDILLKKWTSMFSSLTDPPKVVAKLAGDLAADVRTLSLSHLVLATPAQFDVVSRKWRSRKLIQSLELVIADDAHLVGSPSCGVSYEAVLTRIKFMATHLGRDIRVLALSFPLVYGREFAGWLGCTKKLIYNFGPNYRAKPISEIRLLPCESNVTIASLGNKQFVSLLESTKSLLVFVSSKKAALDLAPSILNFEALFPKSDSEEMNTLLERLDDKSLIPLLNRSVGLFHESMLRKDKTIVERLFTNNFIKVLIATKDTCTYAPYAHSVLIYGTQTESSHQANDYYLTDLMEMVGCCDGGRVLVYALALKVEYYSHFLTHPLPVESLLHNSLQDAFIHEISTRTIKTKQDCVDWITYTFFYCRLNQNPSFYGLKLQDESSLSEYLSELVEATLEDLEQASLIEIIEPEDEDDEDEEEAISPLNGSMIASHYNVQFASMKQIRNLSASSRLRNILEAITSASEFEDLPIRAGEEQALQKISQHVPLKLSGDTDFESPHVKAFLLLQAHFSRVKLSGDLAHDQKHILATVLKLVNACVDSLSSEGLLNALQAMDLSQMIVQGMWSNQSPLYQIPHVTPDLIERCKKYDAETVFDIMALEDDERDDVLRMEGEPLEDVANFVNKYPNIDVSYELDMLTPMVANEGKEVIVTIERDEEMEDLEVETLRFPIAKAESWWVVVGDSATRQLYGIKKLLVKNISQEVKIEVSVPNSGKHQLTIWCMCDSYVDADKEMLFEVDVQLE</sequence>
<dbReference type="GO" id="GO:0005634">
    <property type="term" value="C:nucleus"/>
    <property type="evidence" value="ECO:0007669"/>
    <property type="project" value="TreeGrafter"/>
</dbReference>
<name>A0AAX4H6B1_9ASCO</name>
<keyword evidence="5" id="KW-0347">Helicase</keyword>
<dbReference type="GO" id="GO:0004386">
    <property type="term" value="F:helicase activity"/>
    <property type="evidence" value="ECO:0007669"/>
    <property type="project" value="UniProtKB-KW"/>
</dbReference>
<dbReference type="InterPro" id="IPR014001">
    <property type="entry name" value="Helicase_ATP-bd"/>
</dbReference>
<dbReference type="InterPro" id="IPR003593">
    <property type="entry name" value="AAA+_ATPase"/>
</dbReference>
<evidence type="ECO:0000259" key="10">
    <source>
        <dbReference type="PROSITE" id="PS51194"/>
    </source>
</evidence>
<dbReference type="PROSITE" id="PS51194">
    <property type="entry name" value="HELICASE_CTER"/>
    <property type="match status" value="1"/>
</dbReference>
<dbReference type="SUPFAM" id="SSF158702">
    <property type="entry name" value="Sec63 N-terminal domain-like"/>
    <property type="match status" value="2"/>
</dbReference>
<dbReference type="KEGG" id="asau:88172462"/>
<dbReference type="Gene3D" id="1.10.10.10">
    <property type="entry name" value="Winged helix-like DNA-binding domain superfamily/Winged helix DNA-binding domain"/>
    <property type="match status" value="2"/>
</dbReference>
<dbReference type="Gene3D" id="2.60.40.150">
    <property type="entry name" value="C2 domain"/>
    <property type="match status" value="2"/>
</dbReference>
<keyword evidence="3" id="KW-0547">Nucleotide-binding</keyword>
<dbReference type="RefSeq" id="XP_062876520.1">
    <property type="nucleotide sequence ID" value="XM_063020450.1"/>
</dbReference>
<accession>A0AAX4H6B1</accession>
<evidence type="ECO:0000313" key="12">
    <source>
        <dbReference type="Proteomes" id="UP001338582"/>
    </source>
</evidence>
<dbReference type="Gene3D" id="3.40.50.300">
    <property type="entry name" value="P-loop containing nucleotide triphosphate hydrolases"/>
    <property type="match status" value="4"/>
</dbReference>
<gene>
    <name evidence="11" type="ORF">PUMCH_001397</name>
</gene>